<protein>
    <submittedName>
        <fullName evidence="1">Uncharacterized protein</fullName>
    </submittedName>
</protein>
<name>A0AAD2E2W8_9LAMI</name>
<reference evidence="1" key="1">
    <citation type="submission" date="2023-05" db="EMBL/GenBank/DDBJ databases">
        <authorList>
            <person name="Huff M."/>
        </authorList>
    </citation>
    <scope>NUCLEOTIDE SEQUENCE</scope>
</reference>
<evidence type="ECO:0000313" key="1">
    <source>
        <dbReference type="EMBL" id="CAI9775224.1"/>
    </source>
</evidence>
<evidence type="ECO:0000313" key="2">
    <source>
        <dbReference type="Proteomes" id="UP000834106"/>
    </source>
</evidence>
<sequence>MGIDPITHKPKNHTLGSCLSHMAQWENARLEAEARLRCRSSPYHSQLLYTTSPLPLAAPPQHAPRPPYLDILKVWQGKCYFNSIERLESPTTLLNFPAENIFTAPRGFSVGFSGAYETGTETEDAQNNWTCIGNPNGISCPIDSSYTASFMEGFTDLQPNLTRFSSC</sequence>
<gene>
    <name evidence="1" type="ORF">FPE_LOCUS22654</name>
</gene>
<accession>A0AAD2E2W8</accession>
<dbReference type="EMBL" id="OU503048">
    <property type="protein sequence ID" value="CAI9775224.1"/>
    <property type="molecule type" value="Genomic_DNA"/>
</dbReference>
<dbReference type="AlphaFoldDB" id="A0AAD2E2W8"/>
<dbReference type="Proteomes" id="UP000834106">
    <property type="component" value="Chromosome 13"/>
</dbReference>
<keyword evidence="2" id="KW-1185">Reference proteome</keyword>
<organism evidence="1 2">
    <name type="scientific">Fraxinus pennsylvanica</name>
    <dbReference type="NCBI Taxonomy" id="56036"/>
    <lineage>
        <taxon>Eukaryota</taxon>
        <taxon>Viridiplantae</taxon>
        <taxon>Streptophyta</taxon>
        <taxon>Embryophyta</taxon>
        <taxon>Tracheophyta</taxon>
        <taxon>Spermatophyta</taxon>
        <taxon>Magnoliopsida</taxon>
        <taxon>eudicotyledons</taxon>
        <taxon>Gunneridae</taxon>
        <taxon>Pentapetalae</taxon>
        <taxon>asterids</taxon>
        <taxon>lamiids</taxon>
        <taxon>Lamiales</taxon>
        <taxon>Oleaceae</taxon>
        <taxon>Oleeae</taxon>
        <taxon>Fraxinus</taxon>
    </lineage>
</organism>
<proteinExistence type="predicted"/>